<evidence type="ECO:0000256" key="5">
    <source>
        <dbReference type="ARBA" id="ARBA00022927"/>
    </source>
</evidence>
<comment type="function">
    <text evidence="9">Part of the twin-arginine translocation (Tat) system that transports large folded proteins containing a characteristic twin-arginine motif in their signal peptide across membranes. TatA could form the protein-conducting channel of the Tat system.</text>
</comment>
<evidence type="ECO:0000313" key="12">
    <source>
        <dbReference type="Proteomes" id="UP000483004"/>
    </source>
</evidence>
<feature type="compositionally biased region" description="Low complexity" evidence="10">
    <location>
        <begin position="51"/>
        <end position="77"/>
    </location>
</feature>
<evidence type="ECO:0000256" key="1">
    <source>
        <dbReference type="ARBA" id="ARBA00004162"/>
    </source>
</evidence>
<evidence type="ECO:0000313" key="11">
    <source>
        <dbReference type="EMBL" id="KAB2372269.1"/>
    </source>
</evidence>
<comment type="similarity">
    <text evidence="9">Belongs to the TatA/E family.</text>
</comment>
<keyword evidence="4 9" id="KW-0812">Transmembrane</keyword>
<comment type="caution">
    <text evidence="11">The sequence shown here is derived from an EMBL/GenBank/DDBJ whole genome shotgun (WGS) entry which is preliminary data.</text>
</comment>
<evidence type="ECO:0000256" key="10">
    <source>
        <dbReference type="SAM" id="MobiDB-lite"/>
    </source>
</evidence>
<organism evidence="11 12">
    <name type="scientific">Actinomadura montaniterrae</name>
    <dbReference type="NCBI Taxonomy" id="1803903"/>
    <lineage>
        <taxon>Bacteria</taxon>
        <taxon>Bacillati</taxon>
        <taxon>Actinomycetota</taxon>
        <taxon>Actinomycetes</taxon>
        <taxon>Streptosporangiales</taxon>
        <taxon>Thermomonosporaceae</taxon>
        <taxon>Actinomadura</taxon>
    </lineage>
</organism>
<keyword evidence="8 9" id="KW-0472">Membrane</keyword>
<dbReference type="RefSeq" id="WP_151543628.1">
    <property type="nucleotide sequence ID" value="NZ_WBMR01000111.1"/>
</dbReference>
<keyword evidence="12" id="KW-1185">Reference proteome</keyword>
<comment type="subcellular location">
    <subcellularLocation>
        <location evidence="1 9">Cell membrane</location>
        <topology evidence="1 9">Single-pass membrane protein</topology>
    </subcellularLocation>
</comment>
<evidence type="ECO:0000256" key="7">
    <source>
        <dbReference type="ARBA" id="ARBA00023010"/>
    </source>
</evidence>
<keyword evidence="2 9" id="KW-0813">Transport</keyword>
<protein>
    <recommendedName>
        <fullName evidence="9">Sec-independent protein translocase protein TatA</fullName>
    </recommendedName>
</protein>
<keyword evidence="3 9" id="KW-1003">Cell membrane</keyword>
<sequence>MGEFSPSHWLIVGIVVVLFFGSKRLPDAARALGRSMRILKSETQGLRDDAAPGADAAPAPAQAQAQAPDAIQHAIQDGAFGTAQDKRDRAARLREEAARIESTAPGATNT</sequence>
<dbReference type="GO" id="GO:0033281">
    <property type="term" value="C:TAT protein transport complex"/>
    <property type="evidence" value="ECO:0007669"/>
    <property type="project" value="UniProtKB-UniRule"/>
</dbReference>
<reference evidence="11 12" key="1">
    <citation type="submission" date="2019-09" db="EMBL/GenBank/DDBJ databases">
        <title>Actinomadura physcomitrii sp. nov., a novel actinomycete isolated from moss [Physcomitrium sphaericum (Ludw) Fuernr].</title>
        <authorList>
            <person name="Liu C."/>
            <person name="Zhuang X."/>
        </authorList>
    </citation>
    <scope>NUCLEOTIDE SEQUENCE [LARGE SCALE GENOMIC DNA]</scope>
    <source>
        <strain evidence="11 12">CYP1-1B</strain>
    </source>
</reference>
<feature type="transmembrane region" description="Helical" evidence="9">
    <location>
        <begin position="6"/>
        <end position="26"/>
    </location>
</feature>
<keyword evidence="6 9" id="KW-1133">Transmembrane helix</keyword>
<dbReference type="HAMAP" id="MF_00236">
    <property type="entry name" value="TatA_E"/>
    <property type="match status" value="1"/>
</dbReference>
<dbReference type="PANTHER" id="PTHR42982:SF8">
    <property type="entry name" value="SEC-INDEPENDENT PROTEIN TRANSLOCASE PROTEIN TATA"/>
    <property type="match status" value="1"/>
</dbReference>
<dbReference type="AlphaFoldDB" id="A0A6L3VNE9"/>
<gene>
    <name evidence="9" type="primary">tatA</name>
    <name evidence="11" type="ORF">F9B16_30280</name>
</gene>
<dbReference type="NCBIfam" id="NF001854">
    <property type="entry name" value="PRK00575.1"/>
    <property type="match status" value="1"/>
</dbReference>
<comment type="subunit">
    <text evidence="9">The Tat system comprises two distinct complexes: a TatABC complex, containing multiple copies of TatA, TatB and TatC subunits, and a separate TatA complex, containing only TatA subunits. Substrates initially bind to the TatABC complex, which probably triggers association of the separate TatA complex to form the active translocon.</text>
</comment>
<name>A0A6L3VNE9_9ACTN</name>
<feature type="compositionally biased region" description="Basic and acidic residues" evidence="10">
    <location>
        <begin position="84"/>
        <end position="99"/>
    </location>
</feature>
<dbReference type="OrthoDB" id="5245163at2"/>
<dbReference type="InterPro" id="IPR006312">
    <property type="entry name" value="TatA/E"/>
</dbReference>
<evidence type="ECO:0000256" key="6">
    <source>
        <dbReference type="ARBA" id="ARBA00022989"/>
    </source>
</evidence>
<evidence type="ECO:0000256" key="3">
    <source>
        <dbReference type="ARBA" id="ARBA00022475"/>
    </source>
</evidence>
<dbReference type="Gene3D" id="1.20.5.3310">
    <property type="match status" value="1"/>
</dbReference>
<proteinExistence type="inferred from homology"/>
<evidence type="ECO:0000256" key="9">
    <source>
        <dbReference type="HAMAP-Rule" id="MF_00236"/>
    </source>
</evidence>
<keyword evidence="5 9" id="KW-0653">Protein transport</keyword>
<evidence type="ECO:0000256" key="4">
    <source>
        <dbReference type="ARBA" id="ARBA00022692"/>
    </source>
</evidence>
<dbReference type="Pfam" id="PF02416">
    <property type="entry name" value="TatA_B_E"/>
    <property type="match status" value="1"/>
</dbReference>
<dbReference type="GO" id="GO:0043953">
    <property type="term" value="P:protein transport by the Tat complex"/>
    <property type="evidence" value="ECO:0007669"/>
    <property type="project" value="UniProtKB-UniRule"/>
</dbReference>
<accession>A0A6L3VNE9</accession>
<feature type="region of interest" description="Disordered" evidence="10">
    <location>
        <begin position="43"/>
        <end position="110"/>
    </location>
</feature>
<dbReference type="PANTHER" id="PTHR42982">
    <property type="entry name" value="SEC-INDEPENDENT PROTEIN TRANSLOCASE PROTEIN TATA"/>
    <property type="match status" value="1"/>
</dbReference>
<evidence type="ECO:0000256" key="8">
    <source>
        <dbReference type="ARBA" id="ARBA00023136"/>
    </source>
</evidence>
<dbReference type="GO" id="GO:0008320">
    <property type="term" value="F:protein transmembrane transporter activity"/>
    <property type="evidence" value="ECO:0007669"/>
    <property type="project" value="UniProtKB-UniRule"/>
</dbReference>
<evidence type="ECO:0000256" key="2">
    <source>
        <dbReference type="ARBA" id="ARBA00022448"/>
    </source>
</evidence>
<dbReference type="EMBL" id="WBMR01000111">
    <property type="protein sequence ID" value="KAB2372269.1"/>
    <property type="molecule type" value="Genomic_DNA"/>
</dbReference>
<dbReference type="NCBIfam" id="TIGR01411">
    <property type="entry name" value="tatAE"/>
    <property type="match status" value="1"/>
</dbReference>
<keyword evidence="7 9" id="KW-0811">Translocation</keyword>
<dbReference type="InterPro" id="IPR003369">
    <property type="entry name" value="TatA/B/E"/>
</dbReference>
<dbReference type="Proteomes" id="UP000483004">
    <property type="component" value="Unassembled WGS sequence"/>
</dbReference>